<feature type="binding site" evidence="2">
    <location>
        <begin position="218"/>
        <end position="220"/>
    </location>
    <ligand>
        <name>substrate</name>
    </ligand>
</feature>
<dbReference type="SUPFAM" id="SSF64005">
    <property type="entry name" value="Undecaprenyl diphosphate synthase"/>
    <property type="match status" value="1"/>
</dbReference>
<comment type="catalytic activity">
    <reaction evidence="2">
        <text>8 isopentenyl diphosphate + (2E,6E)-farnesyl diphosphate = di-trans,octa-cis-undecaprenyl diphosphate + 8 diphosphate</text>
        <dbReference type="Rhea" id="RHEA:27551"/>
        <dbReference type="ChEBI" id="CHEBI:33019"/>
        <dbReference type="ChEBI" id="CHEBI:58405"/>
        <dbReference type="ChEBI" id="CHEBI:128769"/>
        <dbReference type="ChEBI" id="CHEBI:175763"/>
        <dbReference type="EC" id="2.5.1.31"/>
    </reaction>
</comment>
<dbReference type="HAMAP" id="MF_01139">
    <property type="entry name" value="ISPT"/>
    <property type="match status" value="1"/>
</dbReference>
<feature type="active site" description="Proton acceptor" evidence="2">
    <location>
        <position position="92"/>
    </location>
</feature>
<dbReference type="InterPro" id="IPR018520">
    <property type="entry name" value="UPP_synth-like_CS"/>
</dbReference>
<dbReference type="EMBL" id="JAATNW010000003">
    <property type="protein sequence ID" value="NMH59710.1"/>
    <property type="molecule type" value="Genomic_DNA"/>
</dbReference>
<keyword evidence="4" id="KW-1185">Reference proteome</keyword>
<keyword evidence="2" id="KW-0961">Cell wall biogenesis/degradation</keyword>
<sequence>MLAKRSRQKTQPDENQAALLSEHDNAQTSFDSVAGPRHVAIIMDGNGRWAQKKGKIRTFGHKAGVESVRAAVKFARQSDIQSLTLFAFSSENWKRPEEEVSVLMELFNLVLNSEVKKLNKNGVRLKVIGDVSAFDEKLVDKIRKAEALTADNDQLVLNIAANYGGRWDIVNAARQLARKVEQGELAPEQIDESRFDTLVSTHGMPELDLLIRTGGERRVSNFLLWQCAYAELYFTDVLWPDFNEDAFQQAVNDFKSRQRRFGLTGEQVS</sequence>
<comment type="caution">
    <text evidence="3">The sequence shown here is derived from an EMBL/GenBank/DDBJ whole genome shotgun (WGS) entry which is preliminary data.</text>
</comment>
<keyword evidence="2" id="KW-0479">Metal-binding</keyword>
<dbReference type="CDD" id="cd00475">
    <property type="entry name" value="Cis_IPPS"/>
    <property type="match status" value="1"/>
</dbReference>
<dbReference type="InterPro" id="IPR036424">
    <property type="entry name" value="UPP_synth-like_sf"/>
</dbReference>
<comment type="subunit">
    <text evidence="2">Homodimer.</text>
</comment>
<accession>A0ABX1R3C7</accession>
<feature type="binding site" evidence="2">
    <location>
        <begin position="45"/>
        <end position="48"/>
    </location>
    <ligand>
        <name>substrate</name>
    </ligand>
</feature>
<dbReference type="PANTHER" id="PTHR10291:SF0">
    <property type="entry name" value="DEHYDRODOLICHYL DIPHOSPHATE SYNTHASE 2"/>
    <property type="match status" value="1"/>
</dbReference>
<feature type="binding site" evidence="2">
    <location>
        <position position="44"/>
    </location>
    <ligand>
        <name>Mg(2+)</name>
        <dbReference type="ChEBI" id="CHEBI:18420"/>
    </ligand>
</feature>
<evidence type="ECO:0000313" key="3">
    <source>
        <dbReference type="EMBL" id="NMH59710.1"/>
    </source>
</evidence>
<evidence type="ECO:0000313" key="4">
    <source>
        <dbReference type="Proteomes" id="UP000709336"/>
    </source>
</evidence>
<evidence type="ECO:0000256" key="2">
    <source>
        <dbReference type="HAMAP-Rule" id="MF_01139"/>
    </source>
</evidence>
<protein>
    <recommendedName>
        <fullName evidence="2">Ditrans,polycis-undecaprenyl-diphosphate synthase ((2E,6E)-farnesyl-diphosphate specific)</fullName>
        <ecNumber evidence="2">2.5.1.31</ecNumber>
    </recommendedName>
    <alternativeName>
        <fullName evidence="2">Ditrans,polycis-undecaprenylcistransferase</fullName>
    </alternativeName>
    <alternativeName>
        <fullName evidence="2">Undecaprenyl diphosphate synthase</fullName>
        <shortName evidence="2">UDS</shortName>
    </alternativeName>
    <alternativeName>
        <fullName evidence="2">Undecaprenyl pyrophosphate synthase</fullName>
        <shortName evidence="2">UPP synthase</shortName>
    </alternativeName>
</protein>
<dbReference type="NCBIfam" id="NF011405">
    <property type="entry name" value="PRK14830.1"/>
    <property type="match status" value="1"/>
</dbReference>
<organism evidence="3 4">
    <name type="scientific">Alteromonas ponticola</name>
    <dbReference type="NCBI Taxonomy" id="2720613"/>
    <lineage>
        <taxon>Bacteria</taxon>
        <taxon>Pseudomonadati</taxon>
        <taxon>Pseudomonadota</taxon>
        <taxon>Gammaproteobacteria</taxon>
        <taxon>Alteromonadales</taxon>
        <taxon>Alteromonadaceae</taxon>
        <taxon>Alteromonas/Salinimonas group</taxon>
        <taxon>Alteromonas</taxon>
    </lineage>
</organism>
<feature type="binding site" evidence="2">
    <location>
        <position position="231"/>
    </location>
    <ligand>
        <name>Mg(2+)</name>
        <dbReference type="ChEBI" id="CHEBI:18420"/>
    </ligand>
</feature>
<keyword evidence="2" id="KW-0573">Peptidoglycan synthesis</keyword>
<dbReference type="InterPro" id="IPR001441">
    <property type="entry name" value="UPP_synth-like"/>
</dbReference>
<feature type="active site" evidence="2">
    <location>
        <position position="44"/>
    </location>
</feature>
<dbReference type="NCBIfam" id="TIGR00055">
    <property type="entry name" value="uppS"/>
    <property type="match status" value="1"/>
</dbReference>
<feature type="binding site" evidence="2">
    <location>
        <position position="93"/>
    </location>
    <ligand>
        <name>substrate</name>
    </ligand>
</feature>
<comment type="function">
    <text evidence="2">Catalyzes the sequential condensation of isopentenyl diphosphate (IPP) with (2E,6E)-farnesyl diphosphate (E,E-FPP) to yield (2Z,6Z,10Z,14Z,18Z,22Z,26Z,30Z,34E,38E)-undecaprenyl diphosphate (di-trans,octa-cis-UPP). UPP is the precursor of glycosyl carrier lipid in the biosynthesis of bacterial cell wall polysaccharide components such as peptidoglycan and lipopolysaccharide.</text>
</comment>
<feature type="binding site" evidence="2">
    <location>
        <position position="49"/>
    </location>
    <ligand>
        <name>substrate</name>
    </ligand>
</feature>
<gene>
    <name evidence="2 3" type="primary">uppS</name>
    <name evidence="3" type="ORF">HCJ96_06755</name>
</gene>
<dbReference type="Gene3D" id="3.40.1180.10">
    <property type="entry name" value="Decaprenyl diphosphate synthase-like"/>
    <property type="match status" value="1"/>
</dbReference>
<comment type="cofactor">
    <cofactor evidence="2">
        <name>Mg(2+)</name>
        <dbReference type="ChEBI" id="CHEBI:18420"/>
    </cofactor>
    <text evidence="2">Binds 2 magnesium ions per subunit.</text>
</comment>
<name>A0ABX1R3C7_9ALTE</name>
<feature type="binding site" evidence="2">
    <location>
        <position position="61"/>
    </location>
    <ligand>
        <name>substrate</name>
    </ligand>
</feature>
<keyword evidence="2" id="KW-0133">Cell shape</keyword>
<keyword evidence="2" id="KW-0460">Magnesium</keyword>
<feature type="binding site" evidence="2">
    <location>
        <begin position="89"/>
        <end position="91"/>
    </location>
    <ligand>
        <name>substrate</name>
    </ligand>
</feature>
<dbReference type="GO" id="GO:0008834">
    <property type="term" value="F:ditrans,polycis-undecaprenyl-diphosphate synthase [(2E,6E)-farnesyl-diphosphate specific] activity"/>
    <property type="evidence" value="ECO:0007669"/>
    <property type="project" value="UniProtKB-EC"/>
</dbReference>
<comment type="similarity">
    <text evidence="2">Belongs to the UPP synthase family.</text>
</comment>
<keyword evidence="1 2" id="KW-0808">Transferase</keyword>
<feature type="binding site" evidence="2">
    <location>
        <position position="95"/>
    </location>
    <ligand>
        <name>substrate</name>
    </ligand>
</feature>
<feature type="binding site" evidence="2">
    <location>
        <position position="212"/>
    </location>
    <ligand>
        <name>substrate</name>
    </ligand>
</feature>
<dbReference type="Pfam" id="PF01255">
    <property type="entry name" value="Prenyltransf"/>
    <property type="match status" value="1"/>
</dbReference>
<proteinExistence type="inferred from homology"/>
<dbReference type="EC" id="2.5.1.31" evidence="2"/>
<feature type="binding site" evidence="2">
    <location>
        <position position="57"/>
    </location>
    <ligand>
        <name>substrate</name>
    </ligand>
</feature>
<dbReference type="PANTHER" id="PTHR10291">
    <property type="entry name" value="DEHYDRODOLICHYL DIPHOSPHATE SYNTHASE FAMILY MEMBER"/>
    <property type="match status" value="1"/>
</dbReference>
<dbReference type="PROSITE" id="PS01066">
    <property type="entry name" value="UPP_SYNTHASE"/>
    <property type="match status" value="1"/>
</dbReference>
<reference evidence="3 4" key="1">
    <citation type="submission" date="2020-03" db="EMBL/GenBank/DDBJ databases">
        <title>Alteromonas ponticola sp. nov., isolated from seawater.</title>
        <authorList>
            <person name="Yoon J.-H."/>
            <person name="Kim Y.-O."/>
        </authorList>
    </citation>
    <scope>NUCLEOTIDE SEQUENCE [LARGE SCALE GENOMIC DNA]</scope>
    <source>
        <strain evidence="3 4">MYP5</strain>
    </source>
</reference>
<dbReference type="Proteomes" id="UP000709336">
    <property type="component" value="Unassembled WGS sequence"/>
</dbReference>
<evidence type="ECO:0000256" key="1">
    <source>
        <dbReference type="ARBA" id="ARBA00022679"/>
    </source>
</evidence>